<dbReference type="Pfam" id="PF00899">
    <property type="entry name" value="ThiF"/>
    <property type="match status" value="1"/>
</dbReference>
<evidence type="ECO:0000256" key="5">
    <source>
        <dbReference type="ARBA" id="ARBA00023242"/>
    </source>
</evidence>
<dbReference type="InterPro" id="IPR000594">
    <property type="entry name" value="ThiF_NAD_FAD-bd"/>
</dbReference>
<dbReference type="Proteomes" id="UP001375240">
    <property type="component" value="Unassembled WGS sequence"/>
</dbReference>
<reference evidence="9 10" key="1">
    <citation type="submission" date="2019-10" db="EMBL/GenBank/DDBJ databases">
        <authorList>
            <person name="Palmer J.M."/>
        </authorList>
    </citation>
    <scope>NUCLEOTIDE SEQUENCE [LARGE SCALE GENOMIC DNA]</scope>
    <source>
        <strain evidence="9 10">TWF696</strain>
    </source>
</reference>
<dbReference type="CDD" id="cd01492">
    <property type="entry name" value="Aos1_SUMO"/>
    <property type="match status" value="1"/>
</dbReference>
<dbReference type="SUPFAM" id="SSF69572">
    <property type="entry name" value="Activating enzymes of the ubiquitin-like proteins"/>
    <property type="match status" value="1"/>
</dbReference>
<evidence type="ECO:0000256" key="2">
    <source>
        <dbReference type="ARBA" id="ARBA00004718"/>
    </source>
</evidence>
<dbReference type="InterPro" id="IPR000011">
    <property type="entry name" value="UBQ/SUMO-activ_enz_E1-like"/>
</dbReference>
<comment type="pathway">
    <text evidence="2">Protein modification; protein sumoylation.</text>
</comment>
<evidence type="ECO:0000256" key="4">
    <source>
        <dbReference type="ARBA" id="ARBA00022786"/>
    </source>
</evidence>
<keyword evidence="5" id="KW-0539">Nucleus</keyword>
<gene>
    <name evidence="9" type="ORF">TWF696_005903</name>
</gene>
<feature type="domain" description="THIF-type NAD/FAD binding fold" evidence="8">
    <location>
        <begin position="46"/>
        <end position="366"/>
    </location>
</feature>
<dbReference type="AlphaFoldDB" id="A0AAV9UXM6"/>
<dbReference type="PANTHER" id="PTHR10953:SF162">
    <property type="entry name" value="SUMO-ACTIVATING ENZYME SUBUNIT 1"/>
    <property type="match status" value="1"/>
</dbReference>
<evidence type="ECO:0000256" key="6">
    <source>
        <dbReference type="ARBA" id="ARBA00044354"/>
    </source>
</evidence>
<dbReference type="Gene3D" id="3.40.50.720">
    <property type="entry name" value="NAD(P)-binding Rossmann-like Domain"/>
    <property type="match status" value="1"/>
</dbReference>
<feature type="compositionally biased region" description="Low complexity" evidence="7">
    <location>
        <begin position="18"/>
        <end position="34"/>
    </location>
</feature>
<keyword evidence="4" id="KW-0833">Ubl conjugation pathway</keyword>
<evidence type="ECO:0000313" key="10">
    <source>
        <dbReference type="Proteomes" id="UP001375240"/>
    </source>
</evidence>
<comment type="caution">
    <text evidence="9">The sequence shown here is derived from an EMBL/GenBank/DDBJ whole genome shotgun (WGS) entry which is preliminary data.</text>
</comment>
<feature type="region of interest" description="Disordered" evidence="7">
    <location>
        <begin position="1"/>
        <end position="35"/>
    </location>
</feature>
<evidence type="ECO:0000256" key="7">
    <source>
        <dbReference type="SAM" id="MobiDB-lite"/>
    </source>
</evidence>
<dbReference type="InterPro" id="IPR035985">
    <property type="entry name" value="Ubiquitin-activating_enz"/>
</dbReference>
<evidence type="ECO:0000259" key="8">
    <source>
        <dbReference type="Pfam" id="PF00899"/>
    </source>
</evidence>
<keyword evidence="10" id="KW-1185">Reference proteome</keyword>
<comment type="subcellular location">
    <subcellularLocation>
        <location evidence="1">Nucleus</location>
    </subcellularLocation>
</comment>
<dbReference type="PRINTS" id="PR01849">
    <property type="entry name" value="UBIQUITINACT"/>
</dbReference>
<sequence length="385" mass="41418">MEGVVANGEARGVEVEDASTAATTETSMSSDATSGDGISADEVALYDRQIRLWGMEAQARMRDAHILLVTIRALGNEIAKNLVLAGIGAITIADTEDVTEEDLGAQFCVDDGMIGVNRAEAAAPAIQKLNPRVTVATDGQPVETRGAEFFRQFSIVIVTEADLNTLISVNDACREAGVAMYAGACYGLYGYAFADLIKHQFIIERDKGNMETKIGSETRTRRIVSATTKKEAGGNIKEFVTKEEVYCPIAQVVASQIDKTWRPKKKKGVSAVLPAIFALWKFHQSTGRLPDPHTHAEDTKQFMTAMFEARNGLGLPLENVDPGFALSFLDSVGTELSPVAAILGGMVAQGVINYLGKREQPLQNVMVLDGDATAAPIYCLQPQDD</sequence>
<dbReference type="GO" id="GO:0031510">
    <property type="term" value="C:SUMO activating enzyme complex"/>
    <property type="evidence" value="ECO:0007669"/>
    <property type="project" value="TreeGrafter"/>
</dbReference>
<name>A0AAV9UXM6_9PEZI</name>
<comment type="similarity">
    <text evidence="3">Belongs to the ubiquitin-activating E1 family.</text>
</comment>
<organism evidence="9 10">
    <name type="scientific">Orbilia brochopaga</name>
    <dbReference type="NCBI Taxonomy" id="3140254"/>
    <lineage>
        <taxon>Eukaryota</taxon>
        <taxon>Fungi</taxon>
        <taxon>Dikarya</taxon>
        <taxon>Ascomycota</taxon>
        <taxon>Pezizomycotina</taxon>
        <taxon>Orbiliomycetes</taxon>
        <taxon>Orbiliales</taxon>
        <taxon>Orbiliaceae</taxon>
        <taxon>Orbilia</taxon>
    </lineage>
</organism>
<evidence type="ECO:0000313" key="9">
    <source>
        <dbReference type="EMBL" id="KAK6349619.1"/>
    </source>
</evidence>
<dbReference type="GO" id="GO:0019948">
    <property type="term" value="F:SUMO activating enzyme activity"/>
    <property type="evidence" value="ECO:0007669"/>
    <property type="project" value="TreeGrafter"/>
</dbReference>
<evidence type="ECO:0000256" key="3">
    <source>
        <dbReference type="ARBA" id="ARBA00005673"/>
    </source>
</evidence>
<evidence type="ECO:0000256" key="1">
    <source>
        <dbReference type="ARBA" id="ARBA00004123"/>
    </source>
</evidence>
<dbReference type="PANTHER" id="PTHR10953">
    <property type="entry name" value="UBIQUITIN-ACTIVATING ENZYME E1"/>
    <property type="match status" value="1"/>
</dbReference>
<dbReference type="GO" id="GO:0005737">
    <property type="term" value="C:cytoplasm"/>
    <property type="evidence" value="ECO:0007669"/>
    <property type="project" value="TreeGrafter"/>
</dbReference>
<dbReference type="EMBL" id="JAVHNQ010000004">
    <property type="protein sequence ID" value="KAK6349619.1"/>
    <property type="molecule type" value="Genomic_DNA"/>
</dbReference>
<protein>
    <recommendedName>
        <fullName evidence="6">Ubiquitin-like 1-activating enzyme E1A</fullName>
    </recommendedName>
</protein>
<dbReference type="InterPro" id="IPR045886">
    <property type="entry name" value="ThiF/MoeB/HesA"/>
</dbReference>
<proteinExistence type="inferred from homology"/>
<accession>A0AAV9UXM6</accession>
<dbReference type="GO" id="GO:0016925">
    <property type="term" value="P:protein sumoylation"/>
    <property type="evidence" value="ECO:0007669"/>
    <property type="project" value="TreeGrafter"/>
</dbReference>